<dbReference type="EMBL" id="KL596884">
    <property type="protein sequence ID" value="KER22695.1"/>
    <property type="molecule type" value="Genomic_DNA"/>
</dbReference>
<evidence type="ECO:0000313" key="2">
    <source>
        <dbReference type="EMBL" id="KER22695.1"/>
    </source>
</evidence>
<feature type="region of interest" description="Disordered" evidence="1">
    <location>
        <begin position="1"/>
        <end position="22"/>
    </location>
</feature>
<keyword evidence="3" id="KW-1185">Reference proteome</keyword>
<proteinExistence type="predicted"/>
<sequence length="198" mass="22506">MWLRATQSAGSLFQRPSSNPVSSNHLSALVLIIYIQAISELETEKKEKHLTFIGANRLRLAQLTGTENLGPEPTNPLMCEFWWPKRQQPILTTSILSTMYASGWYTAYREPIHIGSVMVIGRLKIDTCTSNEYFRKRIGTEQLFNQRCAPSEVLVASLEAVLLMCSLLSGAFVIKRCRNFAQFYLKPNCKKLVKYIRG</sequence>
<evidence type="ECO:0000313" key="3">
    <source>
        <dbReference type="Proteomes" id="UP000054324"/>
    </source>
</evidence>
<dbReference type="GeneID" id="20323429"/>
<protein>
    <submittedName>
        <fullName evidence="2">Uncharacterized protein</fullName>
    </submittedName>
</protein>
<dbReference type="Proteomes" id="UP000054324">
    <property type="component" value="Unassembled WGS sequence"/>
</dbReference>
<organism evidence="2 3">
    <name type="scientific">Opisthorchis viverrini</name>
    <name type="common">Southeast Asian liver fluke</name>
    <dbReference type="NCBI Taxonomy" id="6198"/>
    <lineage>
        <taxon>Eukaryota</taxon>
        <taxon>Metazoa</taxon>
        <taxon>Spiralia</taxon>
        <taxon>Lophotrochozoa</taxon>
        <taxon>Platyhelminthes</taxon>
        <taxon>Trematoda</taxon>
        <taxon>Digenea</taxon>
        <taxon>Opisthorchiida</taxon>
        <taxon>Opisthorchiata</taxon>
        <taxon>Opisthorchiidae</taxon>
        <taxon>Opisthorchis</taxon>
    </lineage>
</organism>
<accession>A0A074ZHI5</accession>
<name>A0A074ZHI5_OPIVI</name>
<dbReference type="RefSeq" id="XP_009173545.1">
    <property type="nucleotide sequence ID" value="XM_009175281.1"/>
</dbReference>
<gene>
    <name evidence="2" type="ORF">T265_09250</name>
</gene>
<evidence type="ECO:0000256" key="1">
    <source>
        <dbReference type="SAM" id="MobiDB-lite"/>
    </source>
</evidence>
<dbReference type="KEGG" id="ovi:T265_09250"/>
<reference evidence="2 3" key="1">
    <citation type="submission" date="2013-11" db="EMBL/GenBank/DDBJ databases">
        <title>Opisthorchis viverrini - life in the bile duct.</title>
        <authorList>
            <person name="Young N.D."/>
            <person name="Nagarajan N."/>
            <person name="Lin S.J."/>
            <person name="Korhonen P.K."/>
            <person name="Jex A.R."/>
            <person name="Hall R.S."/>
            <person name="Safavi-Hemami H."/>
            <person name="Kaewkong W."/>
            <person name="Bertrand D."/>
            <person name="Gao S."/>
            <person name="Seet Q."/>
            <person name="Wongkham S."/>
            <person name="Teh B.T."/>
            <person name="Wongkham C."/>
            <person name="Intapan P.M."/>
            <person name="Maleewong W."/>
            <person name="Yang X."/>
            <person name="Hu M."/>
            <person name="Wang Z."/>
            <person name="Hofmann A."/>
            <person name="Sternberg P.W."/>
            <person name="Tan P."/>
            <person name="Wang J."/>
            <person name="Gasser R.B."/>
        </authorList>
    </citation>
    <scope>NUCLEOTIDE SEQUENCE [LARGE SCALE GENOMIC DNA]</scope>
</reference>
<dbReference type="AlphaFoldDB" id="A0A074ZHI5"/>
<dbReference type="CTD" id="20323429"/>